<dbReference type="PANTHER" id="PTHR21192">
    <property type="entry name" value="NUCLEAR PROTEIN E3-3"/>
    <property type="match status" value="1"/>
</dbReference>
<dbReference type="STRING" id="763407.A0A163D226"/>
<dbReference type="VEuPathDB" id="FungiDB:PHYBLDRAFT_23905"/>
<proteinExistence type="predicted"/>
<dbReference type="InParanoid" id="A0A163D226"/>
<name>A0A163D226_PHYB8</name>
<protein>
    <recommendedName>
        <fullName evidence="3">NADH dehydrogenase [ubiquinone] 1 alpha subcomplex assembly factor 3</fullName>
    </recommendedName>
</protein>
<dbReference type="AlphaFoldDB" id="A0A163D226"/>
<dbReference type="GO" id="GO:0032981">
    <property type="term" value="P:mitochondrial respiratory chain complex I assembly"/>
    <property type="evidence" value="ECO:0007669"/>
    <property type="project" value="TreeGrafter"/>
</dbReference>
<dbReference type="Pfam" id="PF04430">
    <property type="entry name" value="DUF498"/>
    <property type="match status" value="1"/>
</dbReference>
<dbReference type="SUPFAM" id="SSF64076">
    <property type="entry name" value="MTH938-like"/>
    <property type="match status" value="1"/>
</dbReference>
<keyword evidence="2" id="KW-1185">Reference proteome</keyword>
<dbReference type="Gene3D" id="3.40.1230.10">
    <property type="entry name" value="MTH938-like"/>
    <property type="match status" value="1"/>
</dbReference>
<dbReference type="GO" id="GO:0005743">
    <property type="term" value="C:mitochondrial inner membrane"/>
    <property type="evidence" value="ECO:0007669"/>
    <property type="project" value="TreeGrafter"/>
</dbReference>
<dbReference type="InterPro" id="IPR007523">
    <property type="entry name" value="NDUFAF3/AAMDC"/>
</dbReference>
<evidence type="ECO:0000313" key="1">
    <source>
        <dbReference type="EMBL" id="OAD68150.1"/>
    </source>
</evidence>
<sequence>MFARGPNVGPEVITKFGFVLSNNAKVEEPMILLNGSAFLWRVPQETDVLPMQNWDLDVFKIFEVVTPKPELIMFGTGKHFAPMPAKVRQYFYKLGIQVDVMNTKNAAATYNVLAEEGRRVAAALLPLGRRDQK</sequence>
<dbReference type="Proteomes" id="UP000077315">
    <property type="component" value="Unassembled WGS sequence"/>
</dbReference>
<dbReference type="GeneID" id="29000728"/>
<dbReference type="RefSeq" id="XP_018286190.1">
    <property type="nucleotide sequence ID" value="XM_018439822.1"/>
</dbReference>
<reference evidence="2" key="1">
    <citation type="submission" date="2015-06" db="EMBL/GenBank/DDBJ databases">
        <title>Expansion of signal transduction pathways in fungi by whole-genome duplication.</title>
        <authorList>
            <consortium name="DOE Joint Genome Institute"/>
            <person name="Corrochano L.M."/>
            <person name="Kuo A."/>
            <person name="Marcet-Houben M."/>
            <person name="Polaino S."/>
            <person name="Salamov A."/>
            <person name="Villalobos J.M."/>
            <person name="Alvarez M.I."/>
            <person name="Avalos J."/>
            <person name="Benito E.P."/>
            <person name="Benoit I."/>
            <person name="Burger G."/>
            <person name="Camino L.P."/>
            <person name="Canovas D."/>
            <person name="Cerda-Olmedo E."/>
            <person name="Cheng J.-F."/>
            <person name="Dominguez A."/>
            <person name="Elias M."/>
            <person name="Eslava A.P."/>
            <person name="Glaser F."/>
            <person name="Grimwood J."/>
            <person name="Gutierrez G."/>
            <person name="Heitman J."/>
            <person name="Henrissat B."/>
            <person name="Iturriaga E.A."/>
            <person name="Lang B.F."/>
            <person name="Lavin J.L."/>
            <person name="Lee S."/>
            <person name="Li W."/>
            <person name="Lindquist E."/>
            <person name="Lopez-Garcia S."/>
            <person name="Luque E.M."/>
            <person name="Marcos A.T."/>
            <person name="Martin J."/>
            <person name="McCluskey K."/>
            <person name="Medina H.R."/>
            <person name="Miralles-Duran A."/>
            <person name="Miyazaki A."/>
            <person name="Munoz-Torres E."/>
            <person name="Oguiza J.A."/>
            <person name="Ohm R."/>
            <person name="Olmedo M."/>
            <person name="Orejas M."/>
            <person name="Ortiz-Castellanos L."/>
            <person name="Pisabarro A.G."/>
            <person name="Rodriguez-Romero J."/>
            <person name="Ruiz-Herrera J."/>
            <person name="Ruiz-Vazquez R."/>
            <person name="Sanz C."/>
            <person name="Schackwitz W."/>
            <person name="Schmutz J."/>
            <person name="Shahriari M."/>
            <person name="Shelest E."/>
            <person name="Silva-Franco F."/>
            <person name="Soanes D."/>
            <person name="Syed K."/>
            <person name="Tagua V.G."/>
            <person name="Talbot N.J."/>
            <person name="Thon M."/>
            <person name="De vries R.P."/>
            <person name="Wiebenga A."/>
            <person name="Yadav J.S."/>
            <person name="Braun E.L."/>
            <person name="Baker S."/>
            <person name="Garre V."/>
            <person name="Horwitz B."/>
            <person name="Torres-Martinez S."/>
            <person name="Idnurm A."/>
            <person name="Herrera-Estrella A."/>
            <person name="Gabaldon T."/>
            <person name="Grigoriev I.V."/>
        </authorList>
    </citation>
    <scope>NUCLEOTIDE SEQUENCE [LARGE SCALE GENOMIC DNA]</scope>
    <source>
        <strain evidence="2">NRRL 1555(-)</strain>
    </source>
</reference>
<accession>A0A163D226</accession>
<evidence type="ECO:0000313" key="2">
    <source>
        <dbReference type="Proteomes" id="UP000077315"/>
    </source>
</evidence>
<evidence type="ECO:0008006" key="3">
    <source>
        <dbReference type="Google" id="ProtNLM"/>
    </source>
</evidence>
<dbReference type="InterPro" id="IPR036748">
    <property type="entry name" value="MTH938-like_sf"/>
</dbReference>
<organism evidence="1 2">
    <name type="scientific">Phycomyces blakesleeanus (strain ATCC 8743b / DSM 1359 / FGSC 10004 / NBRC 33097 / NRRL 1555)</name>
    <dbReference type="NCBI Taxonomy" id="763407"/>
    <lineage>
        <taxon>Eukaryota</taxon>
        <taxon>Fungi</taxon>
        <taxon>Fungi incertae sedis</taxon>
        <taxon>Mucoromycota</taxon>
        <taxon>Mucoromycotina</taxon>
        <taxon>Mucoromycetes</taxon>
        <taxon>Mucorales</taxon>
        <taxon>Phycomycetaceae</taxon>
        <taxon>Phycomyces</taxon>
    </lineage>
</organism>
<dbReference type="OrthoDB" id="20681at2759"/>
<dbReference type="PANTHER" id="PTHR21192:SF2">
    <property type="entry name" value="NADH DEHYDROGENASE [UBIQUINONE] 1 ALPHA SUBCOMPLEX ASSEMBLY FACTOR 3"/>
    <property type="match status" value="1"/>
</dbReference>
<dbReference type="EMBL" id="KV440996">
    <property type="protein sequence ID" value="OAD68150.1"/>
    <property type="molecule type" value="Genomic_DNA"/>
</dbReference>
<gene>
    <name evidence="1" type="ORF">PHYBLDRAFT_23905</name>
</gene>